<organism evidence="6 7">
    <name type="scientific">Mangrovimicrobium sediminis</name>
    <dbReference type="NCBI Taxonomy" id="2562682"/>
    <lineage>
        <taxon>Bacteria</taxon>
        <taxon>Pseudomonadati</taxon>
        <taxon>Pseudomonadota</taxon>
        <taxon>Gammaproteobacteria</taxon>
        <taxon>Cellvibrionales</taxon>
        <taxon>Halieaceae</taxon>
        <taxon>Mangrovimicrobium</taxon>
    </lineage>
</organism>
<proteinExistence type="predicted"/>
<evidence type="ECO:0000256" key="1">
    <source>
        <dbReference type="ARBA" id="ARBA00022679"/>
    </source>
</evidence>
<dbReference type="InterPro" id="IPR011009">
    <property type="entry name" value="Kinase-like_dom_sf"/>
</dbReference>
<feature type="domain" description="Protein kinase" evidence="5">
    <location>
        <begin position="67"/>
        <end position="323"/>
    </location>
</feature>
<dbReference type="SUPFAM" id="SSF48452">
    <property type="entry name" value="TPR-like"/>
    <property type="match status" value="2"/>
</dbReference>
<keyword evidence="3 6" id="KW-0418">Kinase</keyword>
<evidence type="ECO:0000256" key="2">
    <source>
        <dbReference type="ARBA" id="ARBA00022741"/>
    </source>
</evidence>
<evidence type="ECO:0000256" key="3">
    <source>
        <dbReference type="ARBA" id="ARBA00022777"/>
    </source>
</evidence>
<keyword evidence="4" id="KW-0067">ATP-binding</keyword>
<evidence type="ECO:0000313" key="6">
    <source>
        <dbReference type="EMBL" id="TGD72654.1"/>
    </source>
</evidence>
<dbReference type="InterPro" id="IPR019734">
    <property type="entry name" value="TPR_rpt"/>
</dbReference>
<dbReference type="Gene3D" id="1.25.40.10">
    <property type="entry name" value="Tetratricopeptide repeat domain"/>
    <property type="match status" value="2"/>
</dbReference>
<dbReference type="SMART" id="SM00028">
    <property type="entry name" value="TPR"/>
    <property type="match status" value="4"/>
</dbReference>
<keyword evidence="2" id="KW-0547">Nucleotide-binding</keyword>
<dbReference type="CDD" id="cd14014">
    <property type="entry name" value="STKc_PknB_like"/>
    <property type="match status" value="1"/>
</dbReference>
<dbReference type="OrthoDB" id="9801841at2"/>
<name>A0A4Z0LZJ5_9GAMM</name>
<dbReference type="Gene3D" id="3.30.200.20">
    <property type="entry name" value="Phosphorylase Kinase, domain 1"/>
    <property type="match status" value="1"/>
</dbReference>
<evidence type="ECO:0000313" key="7">
    <source>
        <dbReference type="Proteomes" id="UP000298050"/>
    </source>
</evidence>
<sequence>MSDLLDKWRRIDAALDSDDEQGADECLERLGITARLLDESLDTAAGEVLGQAFGGDNVTAEIGGSRYRVLRRIDSGGQSEVFLAERADGVYNRTVVIKLLAGHYHRGLMQEQFLREMQLLADLPHPGIVQILDGGLGAAERPWLVLEYIDGPHFTAYCREQQLDWRGLARLVRDLCEALQFIHLRGVVHMDIKPGNVMVRDINGTAYPVLIDFGIALQAASTADDTPGAVFGSRGYAAPEQLAGEPVDARADLYSLGMLLAQACLGDSVENVGQLPPEERMARLRRAGVPRDLRDVIGKCTREKPAARYASAAALRTDLDAWLNDLPLAVGRHRPFHVAAKALRRHTLAASIAALALAGTAWATWKYTADVGALQQATQAEKHAGDRLFNFMLGDLFDRLARIGRIDLLQLVAERSIEHLARQDPRTLDDPARLQSAVAYTNAGRVFDALEESTAALDAYQQARAILAQVEDREAHRRALLEQRSRVLILESETRASEGQREQTEAVLLEAASLAGELVERHPDASREPLWEAQLQLGWHYMEYDQGDAAGEHLRAALAIAGEMVEVEGGTRWLLDESHSWQALAWHAFDYGEPRDALTALERALVIARRARGAGDDIETLDNHRILLNQQAYMLTQLGDYAGADAAMVTAIETGERLQAMAPQNREYQRELAYSFTTGGETAERRGDDATALQRYRRGLAISREIAAADAGSFTAANDLAVDLVSVANLTAKLGGRERAEALWREAAALIEPVWRQEPDNKYYQYTLAVAWLQLGRHEEVRPLVAAIQASGMADQPFNDLLVQQGFEVK</sequence>
<accession>A0A4Z0LZJ5</accession>
<dbReference type="Gene3D" id="1.10.510.10">
    <property type="entry name" value="Transferase(Phosphotransferase) domain 1"/>
    <property type="match status" value="1"/>
</dbReference>
<protein>
    <submittedName>
        <fullName evidence="6">Serine/threonine-protein kinase</fullName>
    </submittedName>
</protein>
<dbReference type="PANTHER" id="PTHR43289:SF6">
    <property type="entry name" value="SERINE_THREONINE-PROTEIN KINASE NEKL-3"/>
    <property type="match status" value="1"/>
</dbReference>
<evidence type="ECO:0000259" key="5">
    <source>
        <dbReference type="PROSITE" id="PS50011"/>
    </source>
</evidence>
<keyword evidence="1" id="KW-0808">Transferase</keyword>
<dbReference type="EMBL" id="SRLE01000009">
    <property type="protein sequence ID" value="TGD72654.1"/>
    <property type="molecule type" value="Genomic_DNA"/>
</dbReference>
<evidence type="ECO:0000256" key="4">
    <source>
        <dbReference type="ARBA" id="ARBA00022840"/>
    </source>
</evidence>
<dbReference type="InterPro" id="IPR000719">
    <property type="entry name" value="Prot_kinase_dom"/>
</dbReference>
<dbReference type="InterPro" id="IPR011990">
    <property type="entry name" value="TPR-like_helical_dom_sf"/>
</dbReference>
<dbReference type="GO" id="GO:0005524">
    <property type="term" value="F:ATP binding"/>
    <property type="evidence" value="ECO:0007669"/>
    <property type="project" value="UniProtKB-KW"/>
</dbReference>
<dbReference type="Pfam" id="PF00069">
    <property type="entry name" value="Pkinase"/>
    <property type="match status" value="1"/>
</dbReference>
<dbReference type="PROSITE" id="PS00108">
    <property type="entry name" value="PROTEIN_KINASE_ST"/>
    <property type="match status" value="1"/>
</dbReference>
<dbReference type="Proteomes" id="UP000298050">
    <property type="component" value="Unassembled WGS sequence"/>
</dbReference>
<dbReference type="AlphaFoldDB" id="A0A4Z0LZJ5"/>
<dbReference type="PANTHER" id="PTHR43289">
    <property type="entry name" value="MITOGEN-ACTIVATED PROTEIN KINASE KINASE KINASE 20-RELATED"/>
    <property type="match status" value="1"/>
</dbReference>
<dbReference type="InterPro" id="IPR008271">
    <property type="entry name" value="Ser/Thr_kinase_AS"/>
</dbReference>
<dbReference type="SUPFAM" id="SSF56112">
    <property type="entry name" value="Protein kinase-like (PK-like)"/>
    <property type="match status" value="1"/>
</dbReference>
<comment type="caution">
    <text evidence="6">The sequence shown here is derived from an EMBL/GenBank/DDBJ whole genome shotgun (WGS) entry which is preliminary data.</text>
</comment>
<dbReference type="GO" id="GO:0004674">
    <property type="term" value="F:protein serine/threonine kinase activity"/>
    <property type="evidence" value="ECO:0007669"/>
    <property type="project" value="TreeGrafter"/>
</dbReference>
<reference evidence="6 7" key="1">
    <citation type="submission" date="2019-04" db="EMBL/GenBank/DDBJ databases">
        <title>Taxonomy of novel Haliea sp. from mangrove soil of West Coast of India.</title>
        <authorList>
            <person name="Verma A."/>
            <person name="Kumar P."/>
            <person name="Krishnamurthi S."/>
        </authorList>
    </citation>
    <scope>NUCLEOTIDE SEQUENCE [LARGE SCALE GENOMIC DNA]</scope>
    <source>
        <strain evidence="6 7">SAOS-164</strain>
    </source>
</reference>
<gene>
    <name evidence="6" type="ORF">E4634_14125</name>
</gene>
<keyword evidence="7" id="KW-1185">Reference proteome</keyword>
<dbReference type="SMART" id="SM00220">
    <property type="entry name" value="S_TKc"/>
    <property type="match status" value="1"/>
</dbReference>
<dbReference type="PROSITE" id="PS50011">
    <property type="entry name" value="PROTEIN_KINASE_DOM"/>
    <property type="match status" value="1"/>
</dbReference>
<dbReference type="RefSeq" id="WP_135444977.1">
    <property type="nucleotide sequence ID" value="NZ_SRLE01000009.1"/>
</dbReference>